<organism evidence="15 16">
    <name type="scientific">Bifiguratus adelaidae</name>
    <dbReference type="NCBI Taxonomy" id="1938954"/>
    <lineage>
        <taxon>Eukaryota</taxon>
        <taxon>Fungi</taxon>
        <taxon>Fungi incertae sedis</taxon>
        <taxon>Mucoromycota</taxon>
        <taxon>Mucoromycotina</taxon>
        <taxon>Endogonomycetes</taxon>
        <taxon>Endogonales</taxon>
        <taxon>Endogonales incertae sedis</taxon>
        <taxon>Bifiguratus</taxon>
    </lineage>
</organism>
<reference evidence="15 16" key="1">
    <citation type="journal article" date="2017" name="Mycologia">
        <title>Bifiguratus adelaidae, gen. et sp. nov., a new member of Mucoromycotina in endophytic and soil-dwelling habitats.</title>
        <authorList>
            <person name="Torres-Cruz T.J."/>
            <person name="Billingsley Tobias T.L."/>
            <person name="Almatruk M."/>
            <person name="Hesse C."/>
            <person name="Kuske C.R."/>
            <person name="Desiro A."/>
            <person name="Benucci G.M."/>
            <person name="Bonito G."/>
            <person name="Stajich J.E."/>
            <person name="Dunlap C."/>
            <person name="Arnold A.E."/>
            <person name="Porras-Alfaro A."/>
        </authorList>
    </citation>
    <scope>NUCLEOTIDE SEQUENCE [LARGE SCALE GENOMIC DNA]</scope>
    <source>
        <strain evidence="15 16">AZ0501</strain>
    </source>
</reference>
<dbReference type="InterPro" id="IPR046373">
    <property type="entry name" value="Acyl-CoA_Oxase/DH_mid-dom_sf"/>
</dbReference>
<feature type="domain" description="Acyl-CoA dehydrogenase/oxidase N-terminal" evidence="14">
    <location>
        <begin position="12"/>
        <end position="121"/>
    </location>
</feature>
<evidence type="ECO:0000256" key="8">
    <source>
        <dbReference type="ARBA" id="ARBA00049552"/>
    </source>
</evidence>
<dbReference type="EMBL" id="MVBO01000158">
    <property type="protein sequence ID" value="OZJ02370.1"/>
    <property type="molecule type" value="Genomic_DNA"/>
</dbReference>
<evidence type="ECO:0000256" key="1">
    <source>
        <dbReference type="ARBA" id="ARBA00001974"/>
    </source>
</evidence>
<evidence type="ECO:0000256" key="7">
    <source>
        <dbReference type="ARBA" id="ARBA00023002"/>
    </source>
</evidence>
<comment type="pathway">
    <text evidence="2">Amino-acid degradation; L-valine degradation.</text>
</comment>
<accession>A0A261XVJ1</accession>
<dbReference type="AlphaFoldDB" id="A0A261XVJ1"/>
<evidence type="ECO:0000313" key="15">
    <source>
        <dbReference type="EMBL" id="OZJ02370.1"/>
    </source>
</evidence>
<dbReference type="OrthoDB" id="9988775at2759"/>
<dbReference type="GO" id="GO:0003995">
    <property type="term" value="F:acyl-CoA dehydrogenase activity"/>
    <property type="evidence" value="ECO:0007669"/>
    <property type="project" value="InterPro"/>
</dbReference>
<evidence type="ECO:0000256" key="4">
    <source>
        <dbReference type="ARBA" id="ARBA00022456"/>
    </source>
</evidence>
<protein>
    <recommendedName>
        <fullName evidence="10">Isobutyryl-CoA dehydrogenase, mitochondrial</fullName>
    </recommendedName>
</protein>
<evidence type="ECO:0000313" key="16">
    <source>
        <dbReference type="Proteomes" id="UP000242875"/>
    </source>
</evidence>
<dbReference type="InterPro" id="IPR009100">
    <property type="entry name" value="AcylCoA_DH/oxidase_NM_dom_sf"/>
</dbReference>
<dbReference type="InterPro" id="IPR036250">
    <property type="entry name" value="AcylCo_DH-like_C"/>
</dbReference>
<evidence type="ECO:0000256" key="10">
    <source>
        <dbReference type="ARBA" id="ARBA00071686"/>
    </source>
</evidence>
<gene>
    <name evidence="15" type="ORF">BZG36_04437</name>
</gene>
<evidence type="ECO:0000259" key="12">
    <source>
        <dbReference type="Pfam" id="PF00441"/>
    </source>
</evidence>
<evidence type="ECO:0000259" key="13">
    <source>
        <dbReference type="Pfam" id="PF02770"/>
    </source>
</evidence>
<comment type="caution">
    <text evidence="15">The sequence shown here is derived from an EMBL/GenBank/DDBJ whole genome shotgun (WGS) entry which is preliminary data.</text>
</comment>
<evidence type="ECO:0000256" key="9">
    <source>
        <dbReference type="ARBA" id="ARBA00050268"/>
    </source>
</evidence>
<dbReference type="InterPro" id="IPR037069">
    <property type="entry name" value="AcylCoA_DH/ox_N_sf"/>
</dbReference>
<keyword evidence="4" id="KW-0101">Branched-chain amino acid catabolism</keyword>
<comment type="catalytic activity">
    <reaction evidence="9">
        <text>propanoyl-CoA + oxidized [electron-transfer flavoprotein] + H(+) = acryloyl-CoA + reduced [electron-transfer flavoprotein]</text>
        <dbReference type="Rhea" id="RHEA:31287"/>
        <dbReference type="Rhea" id="RHEA-COMP:10685"/>
        <dbReference type="Rhea" id="RHEA-COMP:10686"/>
        <dbReference type="ChEBI" id="CHEBI:15378"/>
        <dbReference type="ChEBI" id="CHEBI:57367"/>
        <dbReference type="ChEBI" id="CHEBI:57392"/>
        <dbReference type="ChEBI" id="CHEBI:57692"/>
        <dbReference type="ChEBI" id="CHEBI:58307"/>
    </reaction>
    <physiologicalReaction direction="left-to-right" evidence="9">
        <dbReference type="Rhea" id="RHEA:31288"/>
    </physiologicalReaction>
</comment>
<evidence type="ECO:0000256" key="2">
    <source>
        <dbReference type="ARBA" id="ARBA00005109"/>
    </source>
</evidence>
<dbReference type="GO" id="GO:0050660">
    <property type="term" value="F:flavin adenine dinucleotide binding"/>
    <property type="evidence" value="ECO:0007669"/>
    <property type="project" value="InterPro"/>
</dbReference>
<dbReference type="InterPro" id="IPR006091">
    <property type="entry name" value="Acyl-CoA_Oxase/DH_mid-dom"/>
</dbReference>
<keyword evidence="16" id="KW-1185">Reference proteome</keyword>
<comment type="cofactor">
    <cofactor evidence="1 11">
        <name>FAD</name>
        <dbReference type="ChEBI" id="CHEBI:57692"/>
    </cofactor>
</comment>
<dbReference type="Pfam" id="PF02771">
    <property type="entry name" value="Acyl-CoA_dh_N"/>
    <property type="match status" value="1"/>
</dbReference>
<evidence type="ECO:0000256" key="11">
    <source>
        <dbReference type="RuleBase" id="RU362125"/>
    </source>
</evidence>
<comment type="catalytic activity">
    <reaction evidence="8">
        <text>(2S)-2-methylbutanoyl-CoA + oxidized [electron-transfer flavoprotein] + H(+) = (2E)-2-methylbut-2-enoyl-CoA + reduced [electron-transfer flavoprotein]</text>
        <dbReference type="Rhea" id="RHEA:48256"/>
        <dbReference type="Rhea" id="RHEA-COMP:10685"/>
        <dbReference type="Rhea" id="RHEA-COMP:10686"/>
        <dbReference type="ChEBI" id="CHEBI:15378"/>
        <dbReference type="ChEBI" id="CHEBI:57337"/>
        <dbReference type="ChEBI" id="CHEBI:57692"/>
        <dbReference type="ChEBI" id="CHEBI:58307"/>
        <dbReference type="ChEBI" id="CHEBI:88166"/>
    </reaction>
    <physiologicalReaction direction="left-to-right" evidence="8">
        <dbReference type="Rhea" id="RHEA:48257"/>
    </physiologicalReaction>
</comment>
<proteinExistence type="inferred from homology"/>
<dbReference type="Proteomes" id="UP000242875">
    <property type="component" value="Unassembled WGS sequence"/>
</dbReference>
<dbReference type="Pfam" id="PF02770">
    <property type="entry name" value="Acyl-CoA_dh_M"/>
    <property type="match status" value="1"/>
</dbReference>
<dbReference type="GO" id="GO:0005739">
    <property type="term" value="C:mitochondrion"/>
    <property type="evidence" value="ECO:0007669"/>
    <property type="project" value="TreeGrafter"/>
</dbReference>
<dbReference type="Pfam" id="PF00441">
    <property type="entry name" value="Acyl-CoA_dh_1"/>
    <property type="match status" value="1"/>
</dbReference>
<dbReference type="PIRSF" id="PIRSF016578">
    <property type="entry name" value="HsaA"/>
    <property type="match status" value="1"/>
</dbReference>
<dbReference type="InterPro" id="IPR013786">
    <property type="entry name" value="AcylCoA_DH/ox_N"/>
</dbReference>
<dbReference type="SUPFAM" id="SSF47203">
    <property type="entry name" value="Acyl-CoA dehydrogenase C-terminal domain-like"/>
    <property type="match status" value="1"/>
</dbReference>
<dbReference type="PANTHER" id="PTHR43831:SF1">
    <property type="entry name" value="ISOBUTYRYL-COA DEHYDROGENASE, MITOCHONDRIAL"/>
    <property type="match status" value="1"/>
</dbReference>
<dbReference type="InterPro" id="IPR052547">
    <property type="entry name" value="Mito_Isobutyryl-CoADH"/>
</dbReference>
<evidence type="ECO:0000256" key="6">
    <source>
        <dbReference type="ARBA" id="ARBA00022827"/>
    </source>
</evidence>
<dbReference type="PANTHER" id="PTHR43831">
    <property type="entry name" value="ISOBUTYRYL-COA DEHYDROGENASE"/>
    <property type="match status" value="1"/>
</dbReference>
<keyword evidence="7 11" id="KW-0560">Oxidoreductase</keyword>
<sequence>MGRELTVLSILEDEQEYQSMARSFADKEMAPHMKSWDEQEILPVDVLKKGAELGFGGLYCKEDYGGSALGRLETSIIFEALSTGCVSTTAYISIHNMCAWMIDSFGSESQKSRYLPQLIQMDKLGSYCLTEPGSGSDAASLSTTARKSGGKYILNGSKAFISGGGQSNVYLIMARTGGQGPKGISCFIVDNDMPGISFGKKEHKLGWNSQPTRAVILEDCEVPEENLLGSEGQGFSIAMKGLNGGRTNIASCSLGAAQAAIEAALEHTKVRKQFGQSIASFQNTQFKLADMATSLQASRLLVRQAARLLDAGSPAASVYCAMAKLKATDDCYQICDQALQMHGGYGYLKDYKIQQYYRDSRVHRILEGTNEVMKMIISRDLLVE</sequence>
<dbReference type="PROSITE" id="PS00072">
    <property type="entry name" value="ACYL_COA_DH_1"/>
    <property type="match status" value="1"/>
</dbReference>
<comment type="similarity">
    <text evidence="3 11">Belongs to the acyl-CoA dehydrogenase family.</text>
</comment>
<dbReference type="FunFam" id="1.20.140.10:FF:000001">
    <property type="entry name" value="Acyl-CoA dehydrogenase"/>
    <property type="match status" value="1"/>
</dbReference>
<feature type="domain" description="Acyl-CoA oxidase/dehydrogenase middle" evidence="13">
    <location>
        <begin position="127"/>
        <end position="220"/>
    </location>
</feature>
<dbReference type="Gene3D" id="2.40.110.10">
    <property type="entry name" value="Butyryl-CoA Dehydrogenase, subunit A, domain 2"/>
    <property type="match status" value="1"/>
</dbReference>
<name>A0A261XVJ1_9FUNG</name>
<evidence type="ECO:0000256" key="3">
    <source>
        <dbReference type="ARBA" id="ARBA00009347"/>
    </source>
</evidence>
<dbReference type="GO" id="GO:0009083">
    <property type="term" value="P:branched-chain amino acid catabolic process"/>
    <property type="evidence" value="ECO:0007669"/>
    <property type="project" value="UniProtKB-KW"/>
</dbReference>
<evidence type="ECO:0000256" key="5">
    <source>
        <dbReference type="ARBA" id="ARBA00022630"/>
    </source>
</evidence>
<dbReference type="InterPro" id="IPR009075">
    <property type="entry name" value="AcylCo_DH/oxidase_C"/>
</dbReference>
<keyword evidence="5 11" id="KW-0285">Flavoprotein</keyword>
<evidence type="ECO:0000259" key="14">
    <source>
        <dbReference type="Pfam" id="PF02771"/>
    </source>
</evidence>
<feature type="domain" description="Acyl-CoA dehydrogenase/oxidase C-terminal" evidence="12">
    <location>
        <begin position="232"/>
        <end position="381"/>
    </location>
</feature>
<dbReference type="Gene3D" id="1.10.540.10">
    <property type="entry name" value="Acyl-CoA dehydrogenase/oxidase, N-terminal domain"/>
    <property type="match status" value="1"/>
</dbReference>
<dbReference type="FunFam" id="2.40.110.10:FF:000001">
    <property type="entry name" value="Acyl-CoA dehydrogenase, mitochondrial"/>
    <property type="match status" value="1"/>
</dbReference>
<keyword evidence="6 11" id="KW-0274">FAD</keyword>
<dbReference type="InterPro" id="IPR006089">
    <property type="entry name" value="Acyl-CoA_DH_CS"/>
</dbReference>
<dbReference type="SUPFAM" id="SSF56645">
    <property type="entry name" value="Acyl-CoA dehydrogenase NM domain-like"/>
    <property type="match status" value="1"/>
</dbReference>
<dbReference type="Gene3D" id="1.20.140.10">
    <property type="entry name" value="Butyryl-CoA Dehydrogenase, subunit A, domain 3"/>
    <property type="match status" value="1"/>
</dbReference>